<dbReference type="EMBL" id="ML978124">
    <property type="protein sequence ID" value="KAF2100287.1"/>
    <property type="molecule type" value="Genomic_DNA"/>
</dbReference>
<dbReference type="InterPro" id="IPR051991">
    <property type="entry name" value="Mitoribosomal_protein_bL32"/>
</dbReference>
<evidence type="ECO:0000313" key="9">
    <source>
        <dbReference type="Proteomes" id="UP000799772"/>
    </source>
</evidence>
<dbReference type="OrthoDB" id="2014905at2759"/>
<sequence>MALRPMANPLVELLNPLTSPSLRSALTTPVLRRIYLPAALVPAVSPILTLPSLLRDIWDSVLRAVPKKKTSYSKKRMRQMAGKALKDVTALNTCAGCGRPKRMHVLCPYCVQDIKNYFRDQMNKDRTAVVEAEEQKLELLDNPELDPRERSIQIAQSHVGKSKKTWFASATPSLRRAVSDKEGAAMIEEAVADAKRKESADGVRGNP</sequence>
<keyword evidence="3" id="KW-0809">Transit peptide</keyword>
<evidence type="ECO:0000256" key="4">
    <source>
        <dbReference type="ARBA" id="ARBA00022980"/>
    </source>
</evidence>
<dbReference type="PANTHER" id="PTHR21026">
    <property type="entry name" value="39S RIBOSOMAL PROTEIN L32, MITOCHONDRIAL"/>
    <property type="match status" value="1"/>
</dbReference>
<evidence type="ECO:0000256" key="2">
    <source>
        <dbReference type="ARBA" id="ARBA00008560"/>
    </source>
</evidence>
<comment type="caution">
    <text evidence="8">The sequence shown here is derived from an EMBL/GenBank/DDBJ whole genome shotgun (WGS) entry which is preliminary data.</text>
</comment>
<dbReference type="GO" id="GO:0006412">
    <property type="term" value="P:translation"/>
    <property type="evidence" value="ECO:0007669"/>
    <property type="project" value="InterPro"/>
</dbReference>
<reference evidence="8" key="1">
    <citation type="journal article" date="2020" name="Stud. Mycol.">
        <title>101 Dothideomycetes genomes: a test case for predicting lifestyles and emergence of pathogens.</title>
        <authorList>
            <person name="Haridas S."/>
            <person name="Albert R."/>
            <person name="Binder M."/>
            <person name="Bloem J."/>
            <person name="Labutti K."/>
            <person name="Salamov A."/>
            <person name="Andreopoulos B."/>
            <person name="Baker S."/>
            <person name="Barry K."/>
            <person name="Bills G."/>
            <person name="Bluhm B."/>
            <person name="Cannon C."/>
            <person name="Castanera R."/>
            <person name="Culley D."/>
            <person name="Daum C."/>
            <person name="Ezra D."/>
            <person name="Gonzalez J."/>
            <person name="Henrissat B."/>
            <person name="Kuo A."/>
            <person name="Liang C."/>
            <person name="Lipzen A."/>
            <person name="Lutzoni F."/>
            <person name="Magnuson J."/>
            <person name="Mondo S."/>
            <person name="Nolan M."/>
            <person name="Ohm R."/>
            <person name="Pangilinan J."/>
            <person name="Park H.-J."/>
            <person name="Ramirez L."/>
            <person name="Alfaro M."/>
            <person name="Sun H."/>
            <person name="Tritt A."/>
            <person name="Yoshinaga Y."/>
            <person name="Zwiers L.-H."/>
            <person name="Turgeon B."/>
            <person name="Goodwin S."/>
            <person name="Spatafora J."/>
            <person name="Crous P."/>
            <person name="Grigoriev I."/>
        </authorList>
    </citation>
    <scope>NUCLEOTIDE SEQUENCE</scope>
    <source>
        <strain evidence="8">CBS 133067</strain>
    </source>
</reference>
<name>A0A9P4MAE0_9PEZI</name>
<evidence type="ECO:0000313" key="8">
    <source>
        <dbReference type="EMBL" id="KAF2100287.1"/>
    </source>
</evidence>
<organism evidence="8 9">
    <name type="scientific">Rhizodiscina lignyota</name>
    <dbReference type="NCBI Taxonomy" id="1504668"/>
    <lineage>
        <taxon>Eukaryota</taxon>
        <taxon>Fungi</taxon>
        <taxon>Dikarya</taxon>
        <taxon>Ascomycota</taxon>
        <taxon>Pezizomycotina</taxon>
        <taxon>Dothideomycetes</taxon>
        <taxon>Pleosporomycetidae</taxon>
        <taxon>Aulographales</taxon>
        <taxon>Rhizodiscinaceae</taxon>
        <taxon>Rhizodiscina</taxon>
    </lineage>
</organism>
<gene>
    <name evidence="8" type="ORF">NA57DRAFT_73896</name>
</gene>
<comment type="similarity">
    <text evidence="2">Belongs to the bacterial ribosomal protein bL32 family.</text>
</comment>
<dbReference type="NCBIfam" id="TIGR01031">
    <property type="entry name" value="rpmF_bact"/>
    <property type="match status" value="1"/>
</dbReference>
<evidence type="ECO:0000256" key="5">
    <source>
        <dbReference type="ARBA" id="ARBA00023128"/>
    </source>
</evidence>
<comment type="subcellular location">
    <subcellularLocation>
        <location evidence="1">Mitochondrion</location>
    </subcellularLocation>
</comment>
<evidence type="ECO:0000256" key="7">
    <source>
        <dbReference type="ARBA" id="ARBA00039935"/>
    </source>
</evidence>
<accession>A0A9P4MAE0</accession>
<protein>
    <recommendedName>
        <fullName evidence="7">Large ribosomal subunit protein bL32m</fullName>
    </recommendedName>
</protein>
<dbReference type="AlphaFoldDB" id="A0A9P4MAE0"/>
<keyword evidence="5" id="KW-0496">Mitochondrion</keyword>
<evidence type="ECO:0000256" key="6">
    <source>
        <dbReference type="ARBA" id="ARBA00023274"/>
    </source>
</evidence>
<dbReference type="Proteomes" id="UP000799772">
    <property type="component" value="Unassembled WGS sequence"/>
</dbReference>
<dbReference type="InterPro" id="IPR002677">
    <property type="entry name" value="Ribosomal_bL32"/>
</dbReference>
<evidence type="ECO:0000256" key="1">
    <source>
        <dbReference type="ARBA" id="ARBA00004173"/>
    </source>
</evidence>
<dbReference type="SUPFAM" id="SSF57829">
    <property type="entry name" value="Zn-binding ribosomal proteins"/>
    <property type="match status" value="1"/>
</dbReference>
<dbReference type="Pfam" id="PF01783">
    <property type="entry name" value="Ribosomal_L32p"/>
    <property type="match status" value="1"/>
</dbReference>
<keyword evidence="9" id="KW-1185">Reference proteome</keyword>
<dbReference type="PANTHER" id="PTHR21026:SF2">
    <property type="entry name" value="LARGE RIBOSOMAL SUBUNIT PROTEIN BL32M"/>
    <property type="match status" value="1"/>
</dbReference>
<keyword evidence="6" id="KW-0687">Ribonucleoprotein</keyword>
<keyword evidence="4" id="KW-0689">Ribosomal protein</keyword>
<dbReference type="GO" id="GO:0003735">
    <property type="term" value="F:structural constituent of ribosome"/>
    <property type="evidence" value="ECO:0007669"/>
    <property type="project" value="InterPro"/>
</dbReference>
<proteinExistence type="inferred from homology"/>
<dbReference type="GO" id="GO:0005762">
    <property type="term" value="C:mitochondrial large ribosomal subunit"/>
    <property type="evidence" value="ECO:0007669"/>
    <property type="project" value="TreeGrafter"/>
</dbReference>
<dbReference type="InterPro" id="IPR011332">
    <property type="entry name" value="Ribosomal_zn-bd"/>
</dbReference>
<evidence type="ECO:0000256" key="3">
    <source>
        <dbReference type="ARBA" id="ARBA00022946"/>
    </source>
</evidence>